<dbReference type="RefSeq" id="WP_245794027.1">
    <property type="nucleotide sequence ID" value="NZ_FOSG01000024.1"/>
</dbReference>
<proteinExistence type="predicted"/>
<sequence length="241" mass="25450">MFSPRRLSVLPAAAALLLAVAGCGTEPGGVVDDAKPSAPATAPATSDTGGAGEGLGLTEALTQLETARESRSGYEREKFRHWTDADGDGCDTRREVLLAEAVQAPDQGEGCALTGGSWHSAYDQETVTDAARLDIDHMVPLAEAWDSGASTWDAERREAFANDLDADYALIAVTAATNRSKGDQDPAEWLPPSTDAHCSYAADWIATKLRWSLTADPAERSALEDLAADCPDTRLSYTPAP</sequence>
<protein>
    <recommendedName>
        <fullName evidence="3">GmrSD restriction endonucleases C-terminal domain-containing protein</fullName>
    </recommendedName>
</protein>
<reference evidence="5" key="1">
    <citation type="submission" date="2016-10" db="EMBL/GenBank/DDBJ databases">
        <authorList>
            <person name="Varghese N."/>
            <person name="Submissions S."/>
        </authorList>
    </citation>
    <scope>NUCLEOTIDE SEQUENCE [LARGE SCALE GENOMIC DNA]</scope>
    <source>
        <strain evidence="5">PL19</strain>
    </source>
</reference>
<dbReference type="PANTHER" id="PTHR24094">
    <property type="entry name" value="SECRETED PROTEIN"/>
    <property type="match status" value="1"/>
</dbReference>
<dbReference type="PANTHER" id="PTHR24094:SF15">
    <property type="entry name" value="AMP-DEPENDENT SYNTHETASE_LIGASE DOMAIN-CONTAINING PROTEIN-RELATED"/>
    <property type="match status" value="1"/>
</dbReference>
<name>A0A1I4JRP5_9ACTN</name>
<accession>A0A1I4JRP5</accession>
<keyword evidence="5" id="KW-1185">Reference proteome</keyword>
<feature type="compositionally biased region" description="Low complexity" evidence="1">
    <location>
        <begin position="36"/>
        <end position="48"/>
    </location>
</feature>
<keyword evidence="2" id="KW-0732">Signal</keyword>
<evidence type="ECO:0000256" key="2">
    <source>
        <dbReference type="SAM" id="SignalP"/>
    </source>
</evidence>
<evidence type="ECO:0000313" key="5">
    <source>
        <dbReference type="Proteomes" id="UP000198928"/>
    </source>
</evidence>
<evidence type="ECO:0000259" key="3">
    <source>
        <dbReference type="Pfam" id="PF07510"/>
    </source>
</evidence>
<feature type="chain" id="PRO_5039059508" description="GmrSD restriction endonucleases C-terminal domain-containing protein" evidence="2">
    <location>
        <begin position="22"/>
        <end position="241"/>
    </location>
</feature>
<feature type="signal peptide" evidence="2">
    <location>
        <begin position="1"/>
        <end position="21"/>
    </location>
</feature>
<gene>
    <name evidence="4" type="ORF">SAMN05192584_12449</name>
</gene>
<feature type="domain" description="GmrSD restriction endonucleases C-terminal" evidence="3">
    <location>
        <begin position="117"/>
        <end position="219"/>
    </location>
</feature>
<organism evidence="4 5">
    <name type="scientific">Streptomyces pini</name>
    <dbReference type="NCBI Taxonomy" id="1520580"/>
    <lineage>
        <taxon>Bacteria</taxon>
        <taxon>Bacillati</taxon>
        <taxon>Actinomycetota</taxon>
        <taxon>Actinomycetes</taxon>
        <taxon>Kitasatosporales</taxon>
        <taxon>Streptomycetaceae</taxon>
        <taxon>Streptomyces</taxon>
    </lineage>
</organism>
<dbReference type="PROSITE" id="PS51257">
    <property type="entry name" value="PROKAR_LIPOPROTEIN"/>
    <property type="match status" value="1"/>
</dbReference>
<dbReference type="Proteomes" id="UP000198928">
    <property type="component" value="Unassembled WGS sequence"/>
</dbReference>
<dbReference type="Pfam" id="PF07510">
    <property type="entry name" value="GmrSD_C"/>
    <property type="match status" value="1"/>
</dbReference>
<feature type="region of interest" description="Disordered" evidence="1">
    <location>
        <begin position="31"/>
        <end position="54"/>
    </location>
</feature>
<dbReference type="InterPro" id="IPR011089">
    <property type="entry name" value="GmrSD_C"/>
</dbReference>
<dbReference type="EMBL" id="FOSG01000024">
    <property type="protein sequence ID" value="SFL68786.1"/>
    <property type="molecule type" value="Genomic_DNA"/>
</dbReference>
<evidence type="ECO:0000313" key="4">
    <source>
        <dbReference type="EMBL" id="SFL68786.1"/>
    </source>
</evidence>
<dbReference type="AlphaFoldDB" id="A0A1I4JRP5"/>
<evidence type="ECO:0000256" key="1">
    <source>
        <dbReference type="SAM" id="MobiDB-lite"/>
    </source>
</evidence>